<dbReference type="AlphaFoldDB" id="A0AAW8T357"/>
<proteinExistence type="predicted"/>
<comment type="caution">
    <text evidence="1">The sequence shown here is derived from an EMBL/GenBank/DDBJ whole genome shotgun (WGS) entry which is preliminary data.</text>
</comment>
<protein>
    <submittedName>
        <fullName evidence="1">Uncharacterized protein</fullName>
    </submittedName>
</protein>
<dbReference type="EMBL" id="JARPXL010000003">
    <property type="protein sequence ID" value="MDT2543683.1"/>
    <property type="molecule type" value="Genomic_DNA"/>
</dbReference>
<sequence length="43" mass="4903">MEFRMVELLPFQAASSGVDANVDFSEPGWDQMESFIPIRLLNN</sequence>
<name>A0AAW8T357_9ENTE</name>
<dbReference type="Proteomes" id="UP001254770">
    <property type="component" value="Unassembled WGS sequence"/>
</dbReference>
<evidence type="ECO:0000313" key="1">
    <source>
        <dbReference type="EMBL" id="MDT2543683.1"/>
    </source>
</evidence>
<accession>A0AAW8T357</accession>
<reference evidence="1" key="1">
    <citation type="submission" date="2023-03" db="EMBL/GenBank/DDBJ databases">
        <authorList>
            <person name="Shen W."/>
            <person name="Cai J."/>
        </authorList>
    </citation>
    <scope>NUCLEOTIDE SEQUENCE</scope>
    <source>
        <strain evidence="1">Y15</strain>
    </source>
</reference>
<gene>
    <name evidence="1" type="ORF">P7D69_04865</name>
</gene>
<dbReference type="RefSeq" id="WP_261321668.1">
    <property type="nucleotide sequence ID" value="NZ_CP081846.1"/>
</dbReference>
<organism evidence="1 2">
    <name type="scientific">Enterococcus raffinosus</name>
    <dbReference type="NCBI Taxonomy" id="71452"/>
    <lineage>
        <taxon>Bacteria</taxon>
        <taxon>Bacillati</taxon>
        <taxon>Bacillota</taxon>
        <taxon>Bacilli</taxon>
        <taxon>Lactobacillales</taxon>
        <taxon>Enterococcaceae</taxon>
        <taxon>Enterococcus</taxon>
    </lineage>
</organism>
<evidence type="ECO:0000313" key="2">
    <source>
        <dbReference type="Proteomes" id="UP001254770"/>
    </source>
</evidence>